<name>A0A8J6X9V0_9CYAN</name>
<comment type="caution">
    <text evidence="2">The sequence shown here is derived from an EMBL/GenBank/DDBJ whole genome shotgun (WGS) entry which is preliminary data.</text>
</comment>
<evidence type="ECO:0000256" key="1">
    <source>
        <dbReference type="SAM" id="MobiDB-lite"/>
    </source>
</evidence>
<dbReference type="RefSeq" id="WP_190824931.1">
    <property type="nucleotide sequence ID" value="NZ_CAWPPI010000007.1"/>
</dbReference>
<dbReference type="Proteomes" id="UP000629098">
    <property type="component" value="Unassembled WGS sequence"/>
</dbReference>
<dbReference type="EMBL" id="JACXAE010000007">
    <property type="protein sequence ID" value="MBD2770630.1"/>
    <property type="molecule type" value="Genomic_DNA"/>
</dbReference>
<proteinExistence type="predicted"/>
<gene>
    <name evidence="2" type="ORF">ICL16_00435</name>
</gene>
<feature type="compositionally biased region" description="Basic and acidic residues" evidence="1">
    <location>
        <begin position="1"/>
        <end position="15"/>
    </location>
</feature>
<keyword evidence="3" id="KW-1185">Reference proteome</keyword>
<evidence type="ECO:0000313" key="3">
    <source>
        <dbReference type="Proteomes" id="UP000629098"/>
    </source>
</evidence>
<organism evidence="2 3">
    <name type="scientific">Iningainema tapete BLCC-T55</name>
    <dbReference type="NCBI Taxonomy" id="2748662"/>
    <lineage>
        <taxon>Bacteria</taxon>
        <taxon>Bacillati</taxon>
        <taxon>Cyanobacteriota</taxon>
        <taxon>Cyanophyceae</taxon>
        <taxon>Nostocales</taxon>
        <taxon>Scytonemataceae</taxon>
        <taxon>Iningainema tapete</taxon>
    </lineage>
</organism>
<sequence>MDKPARAERQRRIGESQRAWLAPHPPHGDKRTRTTQDGGQLRDPRATHSLGETR</sequence>
<reference evidence="2" key="1">
    <citation type="submission" date="2020-09" db="EMBL/GenBank/DDBJ databases">
        <title>Iningainema tapete sp. nov. (Scytonemataceae, Cyanobacteria) from greenhouses in central Florida (USA) produces two types of nodularin with biosynthetic potential for microcystin-LR and anabaenopeptins.</title>
        <authorList>
            <person name="Berthold D.E."/>
            <person name="Lefler F.W."/>
            <person name="Huang I.-S."/>
            <person name="Abdulla H."/>
            <person name="Zimba P.V."/>
            <person name="Laughinghouse H.D. IV."/>
        </authorList>
    </citation>
    <scope>NUCLEOTIDE SEQUENCE</scope>
    <source>
        <strain evidence="2">BLCCT55</strain>
    </source>
</reference>
<evidence type="ECO:0000313" key="2">
    <source>
        <dbReference type="EMBL" id="MBD2770630.1"/>
    </source>
</evidence>
<dbReference type="AlphaFoldDB" id="A0A8J6X9V0"/>
<protein>
    <submittedName>
        <fullName evidence="2">Uncharacterized protein</fullName>
    </submittedName>
</protein>
<accession>A0A8J6X9V0</accession>
<feature type="region of interest" description="Disordered" evidence="1">
    <location>
        <begin position="1"/>
        <end position="54"/>
    </location>
</feature>
<feature type="compositionally biased region" description="Basic and acidic residues" evidence="1">
    <location>
        <begin position="26"/>
        <end position="54"/>
    </location>
</feature>